<dbReference type="AlphaFoldDB" id="A0A4R6WLW6"/>
<name>A0A4R6WLW6_9SPHI</name>
<feature type="domain" description="PRTase-CE" evidence="1">
    <location>
        <begin position="26"/>
        <end position="338"/>
    </location>
</feature>
<sequence>MRGKATSIAEVLADYENNAMTTDHVLDWVSQFNEDDQEFVLDELLHIFKQTYLSKTECRKFIQSCLENWTKEFKYKDVASFIAETAFLDLQPEHKSQRELLNLLDEILIEHHDCNLTQSARRIKRYIYLDDVLSTGSKLFYDLDTWFKSSNNFNPAISNFQSIRDTKSPVLVVVICGHTWGADNAEFRLIKSVGTEIKKILAIKAWYWIENNIRGYKQKLNNMIPLDHQDSYVHDYWNSLTATDKVEYAFRSPQKPVEEELFSSAASRNRIETLFLVKGIEILSRVGELKVGQIRPLGYTIKSHKTFGLGTLFFTYRNIPNNCPIVFWWANNKWRPLFVLKNRGVKKDENG</sequence>
<organism evidence="2 3">
    <name type="scientific">Sphingobacterium yanglingense</name>
    <dbReference type="NCBI Taxonomy" id="1437280"/>
    <lineage>
        <taxon>Bacteria</taxon>
        <taxon>Pseudomonadati</taxon>
        <taxon>Bacteroidota</taxon>
        <taxon>Sphingobacteriia</taxon>
        <taxon>Sphingobacteriales</taxon>
        <taxon>Sphingobacteriaceae</taxon>
        <taxon>Sphingobacterium</taxon>
    </lineage>
</organism>
<protein>
    <recommendedName>
        <fullName evidence="1">PRTase-CE domain-containing protein</fullName>
    </recommendedName>
</protein>
<evidence type="ECO:0000259" key="1">
    <source>
        <dbReference type="Pfam" id="PF24390"/>
    </source>
</evidence>
<dbReference type="InterPro" id="IPR056920">
    <property type="entry name" value="PRTase-CE"/>
</dbReference>
<proteinExistence type="predicted"/>
<dbReference type="OrthoDB" id="7753492at2"/>
<accession>A0A4R6WLW6</accession>
<reference evidence="2 3" key="1">
    <citation type="submission" date="2019-03" db="EMBL/GenBank/DDBJ databases">
        <title>Genomic Encyclopedia of Archaeal and Bacterial Type Strains, Phase II (KMG-II): from individual species to whole genera.</title>
        <authorList>
            <person name="Goeker M."/>
        </authorList>
    </citation>
    <scope>NUCLEOTIDE SEQUENCE [LARGE SCALE GENOMIC DNA]</scope>
    <source>
        <strain evidence="2 3">DSM 28353</strain>
    </source>
</reference>
<dbReference type="EMBL" id="SNYV01000011">
    <property type="protein sequence ID" value="TDQ79762.1"/>
    <property type="molecule type" value="Genomic_DNA"/>
</dbReference>
<dbReference type="Proteomes" id="UP000295292">
    <property type="component" value="Unassembled WGS sequence"/>
</dbReference>
<dbReference type="Pfam" id="PF24390">
    <property type="entry name" value="PRTase-CE"/>
    <property type="match status" value="1"/>
</dbReference>
<comment type="caution">
    <text evidence="2">The sequence shown here is derived from an EMBL/GenBank/DDBJ whole genome shotgun (WGS) entry which is preliminary data.</text>
</comment>
<keyword evidence="3" id="KW-1185">Reference proteome</keyword>
<gene>
    <name evidence="2" type="ORF">CLV99_1210</name>
</gene>
<evidence type="ECO:0000313" key="2">
    <source>
        <dbReference type="EMBL" id="TDQ79762.1"/>
    </source>
</evidence>
<dbReference type="RefSeq" id="WP_133583528.1">
    <property type="nucleotide sequence ID" value="NZ_SNYV01000011.1"/>
</dbReference>
<evidence type="ECO:0000313" key="3">
    <source>
        <dbReference type="Proteomes" id="UP000295292"/>
    </source>
</evidence>